<feature type="non-terminal residue" evidence="1">
    <location>
        <position position="1"/>
    </location>
</feature>
<comment type="caution">
    <text evidence="1">The sequence shown here is derived from an EMBL/GenBank/DDBJ whole genome shotgun (WGS) entry which is preliminary data.</text>
</comment>
<reference evidence="1" key="1">
    <citation type="submission" date="2024-09" db="EMBL/GenBank/DDBJ databases">
        <title>Black Yeasts Isolated from many extreme environments.</title>
        <authorList>
            <person name="Coleine C."/>
            <person name="Stajich J.E."/>
            <person name="Selbmann L."/>
        </authorList>
    </citation>
    <scope>NUCLEOTIDE SEQUENCE</scope>
    <source>
        <strain evidence="1">CCFEE 5737</strain>
    </source>
</reference>
<sequence length="451" mass="50072">CLSKRLPSSRQAAPGVSRRTFTSTCPRLRNRKKDIQERDGGKEVLVKKEDEGFSSTSSFIKNTLSAVARLASGKGREDTQWGHMASRPPLELGAAHNQSPDIGTSEKAKAGLSKPLDKSVSKKPKGKANPSTKQIKQPDKGKDDPEETSAASPEDAPRKGRKRGLAILRTVGGEDGLKVRSSRLDRAAIRRLPVTGPASKGIASALAALRRDAARKGAPKKEKEPKLRIRRVMQSSATEDAVSVVSKRAKHVDEQDISIIAADSLEFAPLDIEQRPVPQLSYGLDRVLFNPGVYHLQDPRSRVYNFDPYLQKIMPVNEFEFNSLGQYVTSSKDRFLSSVAKEHGKKYVGSTSSMTDMLKHFHYLVSAWRPLNVSMLSQSFAAKNNEFTTLQRAPIAVFLRWQTGTYAIDADKQFDSANILMMLGRSLEKLLTMPKHEFEKFRRSNPEQVSE</sequence>
<accession>A0ACC3DL58</accession>
<evidence type="ECO:0000313" key="1">
    <source>
        <dbReference type="EMBL" id="KAK3077443.1"/>
    </source>
</evidence>
<keyword evidence="2" id="KW-1185">Reference proteome</keyword>
<name>A0ACC3DL58_9PEZI</name>
<dbReference type="EMBL" id="JAWDJW010002846">
    <property type="protein sequence ID" value="KAK3077443.1"/>
    <property type="molecule type" value="Genomic_DNA"/>
</dbReference>
<evidence type="ECO:0000313" key="2">
    <source>
        <dbReference type="Proteomes" id="UP001186974"/>
    </source>
</evidence>
<organism evidence="1 2">
    <name type="scientific">Coniosporium uncinatum</name>
    <dbReference type="NCBI Taxonomy" id="93489"/>
    <lineage>
        <taxon>Eukaryota</taxon>
        <taxon>Fungi</taxon>
        <taxon>Dikarya</taxon>
        <taxon>Ascomycota</taxon>
        <taxon>Pezizomycotina</taxon>
        <taxon>Dothideomycetes</taxon>
        <taxon>Dothideomycetes incertae sedis</taxon>
        <taxon>Coniosporium</taxon>
    </lineage>
</organism>
<gene>
    <name evidence="1" type="ORF">LTS18_010248</name>
</gene>
<dbReference type="Proteomes" id="UP001186974">
    <property type="component" value="Unassembled WGS sequence"/>
</dbReference>
<proteinExistence type="predicted"/>
<feature type="non-terminal residue" evidence="1">
    <location>
        <position position="451"/>
    </location>
</feature>
<protein>
    <submittedName>
        <fullName evidence="1">Uncharacterized protein</fullName>
    </submittedName>
</protein>